<dbReference type="eggNOG" id="ENOG502ZKKI">
    <property type="taxonomic scope" value="Bacteria"/>
</dbReference>
<keyword evidence="3" id="KW-0472">Membrane</keyword>
<keyword evidence="1" id="KW-1003">Cell membrane</keyword>
<dbReference type="RefSeq" id="WP_015413534.1">
    <property type="nucleotide sequence ID" value="NC_020409.1"/>
</dbReference>
<sequence>MKKIYTLIILVTVSLSIFGCGTKSYQVTTKNGQKYTAMGALEYDVQSQTYTFENEEGKQIVLEHQDVDVIQEKKE</sequence>
<gene>
    <name evidence="7" type="ordered locus">BN4_10239</name>
</gene>
<dbReference type="Pfam" id="PF06004">
    <property type="entry name" value="DUF903"/>
    <property type="match status" value="1"/>
</dbReference>
<dbReference type="Proteomes" id="UP000011724">
    <property type="component" value="Chromosome"/>
</dbReference>
<dbReference type="PATRIC" id="fig|879567.3.peg.247"/>
<proteinExistence type="predicted"/>
<dbReference type="STRING" id="1322246.BN4_10239"/>
<keyword evidence="2" id="KW-0732">Signal</keyword>
<dbReference type="Gene3D" id="2.30.30.100">
    <property type="match status" value="1"/>
</dbReference>
<evidence type="ECO:0000259" key="6">
    <source>
        <dbReference type="Pfam" id="PF06004"/>
    </source>
</evidence>
<accession>M1WNC1</accession>
<keyword evidence="5" id="KW-0449">Lipoprotein</keyword>
<dbReference type="SUPFAM" id="SSF50182">
    <property type="entry name" value="Sm-like ribonucleoproteins"/>
    <property type="match status" value="1"/>
</dbReference>
<dbReference type="HOGENOM" id="CLU_182841_2_0_7"/>
<dbReference type="PROSITE" id="PS51257">
    <property type="entry name" value="PROKAR_LIPOPROTEIN"/>
    <property type="match status" value="1"/>
</dbReference>
<dbReference type="OrthoDB" id="5459839at2"/>
<dbReference type="InterPro" id="IPR047807">
    <property type="entry name" value="YgdI/YgdR-like_SH3-like"/>
</dbReference>
<name>M1WNC1_PSEP2</name>
<evidence type="ECO:0000256" key="3">
    <source>
        <dbReference type="ARBA" id="ARBA00023136"/>
    </source>
</evidence>
<dbReference type="InterPro" id="IPR010920">
    <property type="entry name" value="LSM_dom_sf"/>
</dbReference>
<protein>
    <recommendedName>
        <fullName evidence="6">Lipoprotein YgdI/YgdR-like SH3-like domain-containing protein</fullName>
    </recommendedName>
</protein>
<dbReference type="NCBIfam" id="NF033216">
    <property type="entry name" value="lipo_YgdI_YgdR"/>
    <property type="match status" value="1"/>
</dbReference>
<evidence type="ECO:0000256" key="4">
    <source>
        <dbReference type="ARBA" id="ARBA00023139"/>
    </source>
</evidence>
<dbReference type="BioCyc" id="DPIE1322246:BN4_RS01245-MONOMER"/>
<dbReference type="EMBL" id="FO203427">
    <property type="protein sequence ID" value="CCH47479.1"/>
    <property type="molecule type" value="Genomic_DNA"/>
</dbReference>
<feature type="domain" description="Lipoprotein YgdI/YgdR-like SH3-like" evidence="6">
    <location>
        <begin position="25"/>
        <end position="72"/>
    </location>
</feature>
<evidence type="ECO:0000256" key="5">
    <source>
        <dbReference type="ARBA" id="ARBA00023288"/>
    </source>
</evidence>
<reference evidence="7 8" key="1">
    <citation type="journal article" date="2013" name="PLoS ONE">
        <title>The first genomic and proteomic characterization of a deep-sea sulfate reducer: insights into the piezophilic lifestyle of Desulfovibrio piezophilus.</title>
        <authorList>
            <person name="Pradel N."/>
            <person name="Ji B."/>
            <person name="Gimenez G."/>
            <person name="Talla E."/>
            <person name="Lenoble P."/>
            <person name="Garel M."/>
            <person name="Tamburini C."/>
            <person name="Fourquet P."/>
            <person name="Lebrun R."/>
            <person name="Bertin P."/>
            <person name="Denis Y."/>
            <person name="Pophillat M."/>
            <person name="Barbe V."/>
            <person name="Ollivier B."/>
            <person name="Dolla A."/>
        </authorList>
    </citation>
    <scope>NUCLEOTIDE SEQUENCE [LARGE SCALE GENOMIC DNA]</scope>
    <source>
        <strain evidence="8">DSM 10523 / SB164P1</strain>
    </source>
</reference>
<evidence type="ECO:0000256" key="1">
    <source>
        <dbReference type="ARBA" id="ARBA00022475"/>
    </source>
</evidence>
<evidence type="ECO:0000313" key="7">
    <source>
        <dbReference type="EMBL" id="CCH47479.1"/>
    </source>
</evidence>
<dbReference type="AlphaFoldDB" id="M1WNC1"/>
<keyword evidence="8" id="KW-1185">Reference proteome</keyword>
<organism evidence="7 8">
    <name type="scientific">Pseudodesulfovibrio piezophilus (strain DSM 21447 / JCM 15486 / C1TLV30)</name>
    <name type="common">Desulfovibrio piezophilus</name>
    <dbReference type="NCBI Taxonomy" id="1322246"/>
    <lineage>
        <taxon>Bacteria</taxon>
        <taxon>Pseudomonadati</taxon>
        <taxon>Thermodesulfobacteriota</taxon>
        <taxon>Desulfovibrionia</taxon>
        <taxon>Desulfovibrionales</taxon>
        <taxon>Desulfovibrionaceae</taxon>
    </lineage>
</organism>
<dbReference type="KEGG" id="dpi:BN4_10239"/>
<evidence type="ECO:0000313" key="8">
    <source>
        <dbReference type="Proteomes" id="UP000011724"/>
    </source>
</evidence>
<reference evidence="8" key="2">
    <citation type="journal article" date="2013" name="Stand. Genomic Sci.">
        <title>Complete genome sequence of Desulfocapsa sulfexigens, a marine deltaproteobacterium specialized in disproportionating inorganic sulfur compounds.</title>
        <authorList>
            <person name="Finster K.W."/>
            <person name="Kjeldsen K.U."/>
            <person name="Kube M."/>
            <person name="Reinhardt R."/>
            <person name="Mussmann M."/>
            <person name="Amann R."/>
            <person name="Schreiber L."/>
        </authorList>
    </citation>
    <scope>NUCLEOTIDE SEQUENCE [LARGE SCALE GENOMIC DNA]</scope>
    <source>
        <strain evidence="8">DSM 10523 / SB164P1</strain>
    </source>
</reference>
<keyword evidence="4" id="KW-0564">Palmitate</keyword>
<dbReference type="InterPro" id="IPR010305">
    <property type="entry name" value="YgdI/YgdR-like"/>
</dbReference>
<evidence type="ECO:0000256" key="2">
    <source>
        <dbReference type="ARBA" id="ARBA00022729"/>
    </source>
</evidence>